<evidence type="ECO:0000256" key="13">
    <source>
        <dbReference type="ARBA" id="ARBA00023237"/>
    </source>
</evidence>
<evidence type="ECO:0000256" key="10">
    <source>
        <dbReference type="ARBA" id="ARBA00023077"/>
    </source>
</evidence>
<evidence type="ECO:0000256" key="3">
    <source>
        <dbReference type="ARBA" id="ARBA00022448"/>
    </source>
</evidence>
<evidence type="ECO:0000313" key="20">
    <source>
        <dbReference type="Proteomes" id="UP000001817"/>
    </source>
</evidence>
<evidence type="ECO:0000256" key="2">
    <source>
        <dbReference type="ARBA" id="ARBA00009810"/>
    </source>
</evidence>
<dbReference type="STRING" id="266265.Bxe_C1049"/>
<keyword evidence="8" id="KW-0408">Iron</keyword>
<keyword evidence="7" id="KW-0732">Signal</keyword>
<dbReference type="Proteomes" id="UP000001817">
    <property type="component" value="Chromosome 3"/>
</dbReference>
<evidence type="ECO:0000256" key="14">
    <source>
        <dbReference type="PROSITE-ProRule" id="PRU01360"/>
    </source>
</evidence>
<dbReference type="KEGG" id="bxe:Bxe_C1049"/>
<dbReference type="EMBL" id="CP000272">
    <property type="protein sequence ID" value="ABE36916.1"/>
    <property type="molecule type" value="Genomic_DNA"/>
</dbReference>
<dbReference type="Gene3D" id="2.170.130.10">
    <property type="entry name" value="TonB-dependent receptor, plug domain"/>
    <property type="match status" value="1"/>
</dbReference>
<accession>Q13G73</accession>
<dbReference type="CDD" id="cd01347">
    <property type="entry name" value="ligand_gated_channel"/>
    <property type="match status" value="1"/>
</dbReference>
<protein>
    <submittedName>
        <fullName evidence="19">TonB-dependent siderophore receptor</fullName>
    </submittedName>
</protein>
<evidence type="ECO:0000256" key="12">
    <source>
        <dbReference type="ARBA" id="ARBA00023170"/>
    </source>
</evidence>
<feature type="domain" description="TonB-dependent receptor plug" evidence="18">
    <location>
        <begin position="166"/>
        <end position="263"/>
    </location>
</feature>
<dbReference type="InterPro" id="IPR037066">
    <property type="entry name" value="Plug_dom_sf"/>
</dbReference>
<dbReference type="InterPro" id="IPR000531">
    <property type="entry name" value="Beta-barrel_TonB"/>
</dbReference>
<organism evidence="19 20">
    <name type="scientific">Paraburkholderia xenovorans (strain LB400)</name>
    <dbReference type="NCBI Taxonomy" id="266265"/>
    <lineage>
        <taxon>Bacteria</taxon>
        <taxon>Pseudomonadati</taxon>
        <taxon>Pseudomonadota</taxon>
        <taxon>Betaproteobacteria</taxon>
        <taxon>Burkholderiales</taxon>
        <taxon>Burkholderiaceae</taxon>
        <taxon>Paraburkholderia</taxon>
    </lineage>
</organism>
<keyword evidence="9" id="KW-0406">Ion transport</keyword>
<feature type="region of interest" description="Disordered" evidence="16">
    <location>
        <begin position="111"/>
        <end position="134"/>
    </location>
</feature>
<dbReference type="AlphaFoldDB" id="Q13G73"/>
<evidence type="ECO:0000256" key="15">
    <source>
        <dbReference type="RuleBase" id="RU003357"/>
    </source>
</evidence>
<evidence type="ECO:0000256" key="9">
    <source>
        <dbReference type="ARBA" id="ARBA00023065"/>
    </source>
</evidence>
<evidence type="ECO:0000256" key="7">
    <source>
        <dbReference type="ARBA" id="ARBA00022729"/>
    </source>
</evidence>
<proteinExistence type="inferred from homology"/>
<keyword evidence="20" id="KW-1185">Reference proteome</keyword>
<comment type="similarity">
    <text evidence="2 14 15">Belongs to the TonB-dependent receptor family.</text>
</comment>
<dbReference type="GO" id="GO:0009279">
    <property type="term" value="C:cell outer membrane"/>
    <property type="evidence" value="ECO:0007669"/>
    <property type="project" value="UniProtKB-SubCell"/>
</dbReference>
<keyword evidence="11 14" id="KW-0472">Membrane</keyword>
<dbReference type="GO" id="GO:0015344">
    <property type="term" value="F:siderophore uptake transmembrane transporter activity"/>
    <property type="evidence" value="ECO:0007669"/>
    <property type="project" value="TreeGrafter"/>
</dbReference>
<evidence type="ECO:0000256" key="11">
    <source>
        <dbReference type="ARBA" id="ARBA00023136"/>
    </source>
</evidence>
<keyword evidence="12 19" id="KW-0675">Receptor</keyword>
<dbReference type="PANTHER" id="PTHR32552">
    <property type="entry name" value="FERRICHROME IRON RECEPTOR-RELATED"/>
    <property type="match status" value="1"/>
</dbReference>
<dbReference type="Gene3D" id="3.55.50.30">
    <property type="match status" value="1"/>
</dbReference>
<keyword evidence="10 15" id="KW-0798">TonB box</keyword>
<dbReference type="Pfam" id="PF07715">
    <property type="entry name" value="Plug"/>
    <property type="match status" value="1"/>
</dbReference>
<dbReference type="RefSeq" id="WP_011494163.1">
    <property type="nucleotide sequence ID" value="NC_007953.1"/>
</dbReference>
<dbReference type="KEGG" id="bxb:DR64_8752"/>
<name>Q13G73_PARXL</name>
<dbReference type="eggNOG" id="COG4773">
    <property type="taxonomic scope" value="Bacteria"/>
</dbReference>
<evidence type="ECO:0000259" key="18">
    <source>
        <dbReference type="Pfam" id="PF07715"/>
    </source>
</evidence>
<reference evidence="19 20" key="1">
    <citation type="journal article" date="2006" name="Proc. Natl. Acad. Sci. U.S.A.">
        <title>Burkholderia xenovorans LB400 harbors a multi-replicon, 9.73-Mbp genome shaped for versatility.</title>
        <authorList>
            <person name="Chain P.S."/>
            <person name="Denef V.J."/>
            <person name="Konstantinidis K.T."/>
            <person name="Vergez L.M."/>
            <person name="Agullo L."/>
            <person name="Reyes V.L."/>
            <person name="Hauser L."/>
            <person name="Cordova M."/>
            <person name="Gomez L."/>
            <person name="Gonzalez M."/>
            <person name="Land M."/>
            <person name="Lao V."/>
            <person name="Larimer F."/>
            <person name="LiPuma J.J."/>
            <person name="Mahenthiralingam E."/>
            <person name="Malfatti S.A."/>
            <person name="Marx C.J."/>
            <person name="Parnell J.J."/>
            <person name="Ramette A."/>
            <person name="Richardson P."/>
            <person name="Seeger M."/>
            <person name="Smith D."/>
            <person name="Spilker T."/>
            <person name="Sul W.J."/>
            <person name="Tsoi T.V."/>
            <person name="Ulrich L.E."/>
            <person name="Zhulin I.B."/>
            <person name="Tiedje J.M."/>
        </authorList>
    </citation>
    <scope>NUCLEOTIDE SEQUENCE [LARGE SCALE GENOMIC DNA]</scope>
    <source>
        <strain evidence="19 20">LB400</strain>
    </source>
</reference>
<dbReference type="SUPFAM" id="SSF56935">
    <property type="entry name" value="Porins"/>
    <property type="match status" value="1"/>
</dbReference>
<feature type="domain" description="TonB-dependent receptor-like beta-barrel" evidence="17">
    <location>
        <begin position="347"/>
        <end position="757"/>
    </location>
</feature>
<evidence type="ECO:0000256" key="4">
    <source>
        <dbReference type="ARBA" id="ARBA00022452"/>
    </source>
</evidence>
<comment type="subcellular location">
    <subcellularLocation>
        <location evidence="1 14">Cell outer membrane</location>
        <topology evidence="1 14">Multi-pass membrane protein</topology>
    </subcellularLocation>
</comment>
<keyword evidence="5" id="KW-0410">Iron transport</keyword>
<dbReference type="PROSITE" id="PS52016">
    <property type="entry name" value="TONB_DEPENDENT_REC_3"/>
    <property type="match status" value="1"/>
</dbReference>
<keyword evidence="13 14" id="KW-0998">Cell outer membrane</keyword>
<evidence type="ECO:0000256" key="6">
    <source>
        <dbReference type="ARBA" id="ARBA00022692"/>
    </source>
</evidence>
<dbReference type="InterPro" id="IPR039426">
    <property type="entry name" value="TonB-dep_rcpt-like"/>
</dbReference>
<dbReference type="PATRIC" id="fig|266265.5.peg.8810"/>
<dbReference type="Gene3D" id="2.40.170.20">
    <property type="entry name" value="TonB-dependent receptor, beta-barrel domain"/>
    <property type="match status" value="1"/>
</dbReference>
<keyword evidence="6 14" id="KW-0812">Transmembrane</keyword>
<evidence type="ECO:0000313" key="19">
    <source>
        <dbReference type="EMBL" id="ABE36916.1"/>
    </source>
</evidence>
<evidence type="ECO:0000256" key="5">
    <source>
        <dbReference type="ARBA" id="ARBA00022496"/>
    </source>
</evidence>
<dbReference type="PANTHER" id="PTHR32552:SF68">
    <property type="entry name" value="FERRICHROME OUTER MEMBRANE TRANSPORTER_PHAGE RECEPTOR"/>
    <property type="match status" value="1"/>
</dbReference>
<sequence length="788" mass="84170">MKLWGNTVPGRSAFRILVMAALQGPVLCASARAQTPQPSAPVVHAFDVPAGQLDRVLVTIAEQGHRPISFDAGLTANALGHGVKGTMTTGQAIDQALADTGFEQFTTSGGALSIRRKPVPTPHADAQSASDAPTLPQIVVRDSLQSAAGQFAGTASASATRTDTPLTDIPQSVQVITQEVMRSQQTQSVEDILSNVSNVTISPSTVGQDMIQIRGFAAPVSTDGLMTDTYQNALAIPLIGVAQVDVLKGADSILAGSMQPGGVVNVVRKQPQADRVNEVTLQTGSYGEMQAGFDSAGALSADQRLTYRFVVSGDRTSESYGGGVGQRTLYLAPSVGYRTASSNLVVGFTQNTEHVPVPLYTMIVDGSPAKISSPIGGADDHMRINDTSVYYDFTQKLLSNWTFRSKASYDASVTSYYDNDATELDDSGLASFYPVAGALHQRTLSLEETLQAKYRTGPVSQTFLAGFSWQRNLINTATGGDFAALTTGSIFTENLPEVQLPASGFVTSVSDYSYQAYLQDQIALFDRLHVLASISHAQARNDYSSGKEYSEGAWSPNIGVLYQLTGELGFYANYLRSFTPQGTDFLANGEVAPPAIGKSVEIGLKGSFLDDKLIASANAFRSAVTNMVVQAGPTILDNELIPGGTVSRGVEFDVSGEILPGWNVIANYAYTDQTSPEYQSSISLLPRHSFRLWTTYAFRSEALHGWSIGGGIKGRSAYQGESTGKLPSYYVPGQASTDITVSYHRKDWSIAFGVKNLLNRNLYGDTATNSFLAVYPGRTFVLTGRYAI</sequence>
<evidence type="ECO:0000256" key="1">
    <source>
        <dbReference type="ARBA" id="ARBA00004571"/>
    </source>
</evidence>
<evidence type="ECO:0000259" key="17">
    <source>
        <dbReference type="Pfam" id="PF00593"/>
    </source>
</evidence>
<dbReference type="GO" id="GO:0015891">
    <property type="term" value="P:siderophore transport"/>
    <property type="evidence" value="ECO:0007669"/>
    <property type="project" value="InterPro"/>
</dbReference>
<evidence type="ECO:0000256" key="8">
    <source>
        <dbReference type="ARBA" id="ARBA00023004"/>
    </source>
</evidence>
<dbReference type="Pfam" id="PF00593">
    <property type="entry name" value="TonB_dep_Rec_b-barrel"/>
    <property type="match status" value="1"/>
</dbReference>
<evidence type="ECO:0000256" key="16">
    <source>
        <dbReference type="SAM" id="MobiDB-lite"/>
    </source>
</evidence>
<dbReference type="OrthoDB" id="174652at2"/>
<gene>
    <name evidence="19" type="ORF">Bxe_C1049</name>
</gene>
<dbReference type="InterPro" id="IPR036942">
    <property type="entry name" value="Beta-barrel_TonB_sf"/>
</dbReference>
<dbReference type="InterPro" id="IPR010105">
    <property type="entry name" value="TonB_sidphr_rcpt"/>
</dbReference>
<dbReference type="GO" id="GO:0038023">
    <property type="term" value="F:signaling receptor activity"/>
    <property type="evidence" value="ECO:0007669"/>
    <property type="project" value="InterPro"/>
</dbReference>
<dbReference type="NCBIfam" id="TIGR01783">
    <property type="entry name" value="TonB-siderophor"/>
    <property type="match status" value="1"/>
</dbReference>
<keyword evidence="4 14" id="KW-1134">Transmembrane beta strand</keyword>
<dbReference type="InterPro" id="IPR012910">
    <property type="entry name" value="Plug_dom"/>
</dbReference>
<keyword evidence="3 14" id="KW-0813">Transport</keyword>